<dbReference type="GO" id="GO:0015276">
    <property type="term" value="F:ligand-gated monoatomic ion channel activity"/>
    <property type="evidence" value="ECO:0007669"/>
    <property type="project" value="InterPro"/>
</dbReference>
<comment type="similarity">
    <text evidence="2">Belongs to the glutamate-gated ion channel (TC 1.A.10.1) family.</text>
</comment>
<dbReference type="InterPro" id="IPR052192">
    <property type="entry name" value="Insect_Ionotropic_Sensory_Rcpt"/>
</dbReference>
<evidence type="ECO:0000256" key="9">
    <source>
        <dbReference type="ARBA" id="ARBA00023170"/>
    </source>
</evidence>
<dbReference type="InterPro" id="IPR001320">
    <property type="entry name" value="Iontro_rcpt_C"/>
</dbReference>
<proteinExistence type="inferred from homology"/>
<keyword evidence="17" id="KW-1185">Reference proteome</keyword>
<dbReference type="PANTHER" id="PTHR42643:SF24">
    <property type="entry name" value="IONOTROPIC RECEPTOR 60A"/>
    <property type="match status" value="1"/>
</dbReference>
<keyword evidence="14" id="KW-0732">Signal</keyword>
<dbReference type="Pfam" id="PF00060">
    <property type="entry name" value="Lig_chan"/>
    <property type="match status" value="1"/>
</dbReference>
<dbReference type="GO" id="GO:0050906">
    <property type="term" value="P:detection of stimulus involved in sensory perception"/>
    <property type="evidence" value="ECO:0007669"/>
    <property type="project" value="UniProtKB-ARBA"/>
</dbReference>
<dbReference type="SMART" id="SM00918">
    <property type="entry name" value="Lig_chan-Glu_bd"/>
    <property type="match status" value="1"/>
</dbReference>
<dbReference type="InterPro" id="IPR019594">
    <property type="entry name" value="Glu/Gly-bd"/>
</dbReference>
<feature type="transmembrane region" description="Helical" evidence="13">
    <location>
        <begin position="543"/>
        <end position="564"/>
    </location>
</feature>
<evidence type="ECO:0000256" key="8">
    <source>
        <dbReference type="ARBA" id="ARBA00023136"/>
    </source>
</evidence>
<dbReference type="Gene3D" id="3.40.190.10">
    <property type="entry name" value="Periplasmic binding protein-like II"/>
    <property type="match status" value="1"/>
</dbReference>
<keyword evidence="12" id="KW-0407">Ion channel</keyword>
<gene>
    <name evidence="16" type="ORF">B7P43_G12192</name>
</gene>
<feature type="domain" description="Ionotropic glutamate receptor L-glutamate and glycine-binding" evidence="15">
    <location>
        <begin position="211"/>
        <end position="271"/>
    </location>
</feature>
<accession>A0A2J7QT12</accession>
<evidence type="ECO:0000256" key="12">
    <source>
        <dbReference type="ARBA" id="ARBA00023303"/>
    </source>
</evidence>
<feature type="transmembrane region" description="Helical" evidence="13">
    <location>
        <begin position="327"/>
        <end position="348"/>
    </location>
</feature>
<evidence type="ECO:0000256" key="11">
    <source>
        <dbReference type="ARBA" id="ARBA00023286"/>
    </source>
</evidence>
<comment type="caution">
    <text evidence="16">The sequence shown here is derived from an EMBL/GenBank/DDBJ whole genome shotgun (WGS) entry which is preliminary data.</text>
</comment>
<dbReference type="Gene3D" id="1.10.287.70">
    <property type="match status" value="1"/>
</dbReference>
<keyword evidence="9" id="KW-0675">Receptor</keyword>
<sequence length="582" mass="64952">MWTSCTILFTTVLIMNVETDDSRVKQITDIVFGVQRHLYSGCVSLLLSSAPEENTSSLRLIKLLSARGIASVTLSVPMLNISRDDAECRYNRPLYVVTQGETLRLKQFAATMSLTGPTWLLFSNQSVTLESLLTDVYIPFDCLFLVAREDQKGKVTLLEVYRVNRTTPLLSLQLALWSPKFGLMWNKKSFYERRNNMHGVTLKVSAYQSPPLTELKHNVHKLEIGGMFGEVWYSLSRELNYTTDVHSPEDNAMGASSKNGTWNGIIRMLMDQVVDVAVADVTMTSRRAVVIDFSVPLILGRSCIFIRTPGSSYEALNNILAPFSSGLWFTILGAILLLAAFLSLSYHAVRSYDNTEKPDLYTVPMALFCVFEIFCQQGHDETPRSLSCRLVYWVSHVAAVVLYAAYSGALISSLALQRIVPPFRTFSGLLQHGGYQVATLASSAQFNIFDETTDETMSDIYKKLFDKSMPSTVLEGFSNLCSRSNYAFLATYSSSLPILGSLNCSVTLQQLRDTGILRRIRNSVFSIEIEESETPWTSVSLDAVTPMFIILIIGITLATLLMFLERQTVSLLQLSGKGHKAK</sequence>
<keyword evidence="4" id="KW-1003">Cell membrane</keyword>
<evidence type="ECO:0000259" key="15">
    <source>
        <dbReference type="SMART" id="SM00918"/>
    </source>
</evidence>
<keyword evidence="10" id="KW-0325">Glycoprotein</keyword>
<feature type="transmembrane region" description="Helical" evidence="13">
    <location>
        <begin position="391"/>
        <end position="416"/>
    </location>
</feature>
<evidence type="ECO:0000313" key="16">
    <source>
        <dbReference type="EMBL" id="PNF31731.1"/>
    </source>
</evidence>
<protein>
    <recommendedName>
        <fullName evidence="15">Ionotropic glutamate receptor L-glutamate and glycine-binding domain-containing protein</fullName>
    </recommendedName>
</protein>
<feature type="chain" id="PRO_5014332271" description="Ionotropic glutamate receptor L-glutamate and glycine-binding domain-containing protein" evidence="14">
    <location>
        <begin position="20"/>
        <end position="582"/>
    </location>
</feature>
<comment type="subcellular location">
    <subcellularLocation>
        <location evidence="1">Cell membrane</location>
        <topology evidence="1">Multi-pass membrane protein</topology>
    </subcellularLocation>
</comment>
<dbReference type="STRING" id="105785.A0A2J7QT12"/>
<dbReference type="PANTHER" id="PTHR42643">
    <property type="entry name" value="IONOTROPIC RECEPTOR 20A-RELATED"/>
    <property type="match status" value="1"/>
</dbReference>
<evidence type="ECO:0000256" key="5">
    <source>
        <dbReference type="ARBA" id="ARBA00022692"/>
    </source>
</evidence>
<keyword evidence="7" id="KW-0406">Ion transport</keyword>
<evidence type="ECO:0000256" key="2">
    <source>
        <dbReference type="ARBA" id="ARBA00008685"/>
    </source>
</evidence>
<dbReference type="AlphaFoldDB" id="A0A2J7QT12"/>
<evidence type="ECO:0000313" key="17">
    <source>
        <dbReference type="Proteomes" id="UP000235965"/>
    </source>
</evidence>
<dbReference type="InParanoid" id="A0A2J7QT12"/>
<dbReference type="GO" id="GO:0005886">
    <property type="term" value="C:plasma membrane"/>
    <property type="evidence" value="ECO:0007669"/>
    <property type="project" value="UniProtKB-SubCell"/>
</dbReference>
<evidence type="ECO:0000256" key="1">
    <source>
        <dbReference type="ARBA" id="ARBA00004651"/>
    </source>
</evidence>
<keyword evidence="5 13" id="KW-0812">Transmembrane</keyword>
<dbReference type="Pfam" id="PF10613">
    <property type="entry name" value="Lig_chan-Glu_bd"/>
    <property type="match status" value="1"/>
</dbReference>
<evidence type="ECO:0000256" key="14">
    <source>
        <dbReference type="SAM" id="SignalP"/>
    </source>
</evidence>
<feature type="signal peptide" evidence="14">
    <location>
        <begin position="1"/>
        <end position="19"/>
    </location>
</feature>
<evidence type="ECO:0000256" key="10">
    <source>
        <dbReference type="ARBA" id="ARBA00023180"/>
    </source>
</evidence>
<keyword evidence="3" id="KW-0813">Transport</keyword>
<name>A0A2J7QT12_9NEOP</name>
<organism evidence="16 17">
    <name type="scientific">Cryptotermes secundus</name>
    <dbReference type="NCBI Taxonomy" id="105785"/>
    <lineage>
        <taxon>Eukaryota</taxon>
        <taxon>Metazoa</taxon>
        <taxon>Ecdysozoa</taxon>
        <taxon>Arthropoda</taxon>
        <taxon>Hexapoda</taxon>
        <taxon>Insecta</taxon>
        <taxon>Pterygota</taxon>
        <taxon>Neoptera</taxon>
        <taxon>Polyneoptera</taxon>
        <taxon>Dictyoptera</taxon>
        <taxon>Blattodea</taxon>
        <taxon>Blattoidea</taxon>
        <taxon>Termitoidae</taxon>
        <taxon>Kalotermitidae</taxon>
        <taxon>Cryptotermitinae</taxon>
        <taxon>Cryptotermes</taxon>
    </lineage>
</organism>
<evidence type="ECO:0000256" key="3">
    <source>
        <dbReference type="ARBA" id="ARBA00022448"/>
    </source>
</evidence>
<reference evidence="16 17" key="1">
    <citation type="submission" date="2017-12" db="EMBL/GenBank/DDBJ databases">
        <title>Hemimetabolous genomes reveal molecular basis of termite eusociality.</title>
        <authorList>
            <person name="Harrison M.C."/>
            <person name="Jongepier E."/>
            <person name="Robertson H.M."/>
            <person name="Arning N."/>
            <person name="Bitard-Feildel T."/>
            <person name="Chao H."/>
            <person name="Childers C.P."/>
            <person name="Dinh H."/>
            <person name="Doddapaneni H."/>
            <person name="Dugan S."/>
            <person name="Gowin J."/>
            <person name="Greiner C."/>
            <person name="Han Y."/>
            <person name="Hu H."/>
            <person name="Hughes D.S.T."/>
            <person name="Huylmans A.-K."/>
            <person name="Kemena C."/>
            <person name="Kremer L.P.M."/>
            <person name="Lee S.L."/>
            <person name="Lopez-Ezquerra A."/>
            <person name="Mallet L."/>
            <person name="Monroy-Kuhn J.M."/>
            <person name="Moser A."/>
            <person name="Murali S.C."/>
            <person name="Muzny D.M."/>
            <person name="Otani S."/>
            <person name="Piulachs M.-D."/>
            <person name="Poelchau M."/>
            <person name="Qu J."/>
            <person name="Schaub F."/>
            <person name="Wada-Katsumata A."/>
            <person name="Worley K.C."/>
            <person name="Xie Q."/>
            <person name="Ylla G."/>
            <person name="Poulsen M."/>
            <person name="Gibbs R.A."/>
            <person name="Schal C."/>
            <person name="Richards S."/>
            <person name="Belles X."/>
            <person name="Korb J."/>
            <person name="Bornberg-Bauer E."/>
        </authorList>
    </citation>
    <scope>NUCLEOTIDE SEQUENCE [LARGE SCALE GENOMIC DNA]</scope>
    <source>
        <tissue evidence="16">Whole body</tissue>
    </source>
</reference>
<evidence type="ECO:0000256" key="4">
    <source>
        <dbReference type="ARBA" id="ARBA00022475"/>
    </source>
</evidence>
<dbReference type="Proteomes" id="UP000235965">
    <property type="component" value="Unassembled WGS sequence"/>
</dbReference>
<keyword evidence="11" id="KW-1071">Ligand-gated ion channel</keyword>
<evidence type="ECO:0000256" key="13">
    <source>
        <dbReference type="SAM" id="Phobius"/>
    </source>
</evidence>
<keyword evidence="8 13" id="KW-0472">Membrane</keyword>
<keyword evidence="6 13" id="KW-1133">Transmembrane helix</keyword>
<evidence type="ECO:0000256" key="7">
    <source>
        <dbReference type="ARBA" id="ARBA00023065"/>
    </source>
</evidence>
<evidence type="ECO:0000256" key="6">
    <source>
        <dbReference type="ARBA" id="ARBA00022989"/>
    </source>
</evidence>
<dbReference type="SUPFAM" id="SSF53850">
    <property type="entry name" value="Periplasmic binding protein-like II"/>
    <property type="match status" value="1"/>
</dbReference>
<dbReference type="OrthoDB" id="7536459at2759"/>
<dbReference type="EMBL" id="NEVH01011202">
    <property type="protein sequence ID" value="PNF31731.1"/>
    <property type="molecule type" value="Genomic_DNA"/>
</dbReference>